<feature type="signal peptide" evidence="3">
    <location>
        <begin position="1"/>
        <end position="28"/>
    </location>
</feature>
<dbReference type="GO" id="GO:0005576">
    <property type="term" value="C:extracellular region"/>
    <property type="evidence" value="ECO:0007669"/>
    <property type="project" value="UniProtKB-SubCell"/>
</dbReference>
<evidence type="ECO:0000313" key="5">
    <source>
        <dbReference type="Proteomes" id="UP000009309"/>
    </source>
</evidence>
<keyword evidence="3" id="KW-0732">Signal</keyword>
<dbReference type="InterPro" id="IPR017996">
    <property type="entry name" value="MRJP/yellow-related"/>
</dbReference>
<name>I2GIC0_9BACT</name>
<dbReference type="OrthoDB" id="9797664at2"/>
<dbReference type="eggNOG" id="COG3386">
    <property type="taxonomic scope" value="Bacteria"/>
</dbReference>
<organism evidence="4 5">
    <name type="scientific">Fibrisoma limi BUZ 3</name>
    <dbReference type="NCBI Taxonomy" id="1185876"/>
    <lineage>
        <taxon>Bacteria</taxon>
        <taxon>Pseudomonadati</taxon>
        <taxon>Bacteroidota</taxon>
        <taxon>Cytophagia</taxon>
        <taxon>Cytophagales</taxon>
        <taxon>Spirosomataceae</taxon>
        <taxon>Fibrisoma</taxon>
    </lineage>
</organism>
<proteinExistence type="predicted"/>
<dbReference type="Pfam" id="PF03022">
    <property type="entry name" value="MRJP"/>
    <property type="match status" value="1"/>
</dbReference>
<gene>
    <name evidence="4" type="ORF">BN8_02757</name>
</gene>
<keyword evidence="5" id="KW-1185">Reference proteome</keyword>
<accession>I2GIC0</accession>
<evidence type="ECO:0000313" key="4">
    <source>
        <dbReference type="EMBL" id="CCH53645.1"/>
    </source>
</evidence>
<reference evidence="4 5" key="1">
    <citation type="journal article" date="2012" name="J. Bacteriol.">
        <title>Genome Sequence of the Filamentous Bacterium Fibrisoma limi BUZ 3T.</title>
        <authorList>
            <person name="Filippini M."/>
            <person name="Qi W."/>
            <person name="Jaenicke S."/>
            <person name="Goesmann A."/>
            <person name="Smits T.H."/>
            <person name="Bagheri H.C."/>
        </authorList>
    </citation>
    <scope>NUCLEOTIDE SEQUENCE [LARGE SCALE GENOMIC DNA]</scope>
    <source>
        <strain evidence="5">BUZ 3T</strain>
    </source>
</reference>
<evidence type="ECO:0000256" key="3">
    <source>
        <dbReference type="SAM" id="SignalP"/>
    </source>
</evidence>
<dbReference type="PANTHER" id="PTHR10009">
    <property type="entry name" value="PROTEIN YELLOW-RELATED"/>
    <property type="match status" value="1"/>
</dbReference>
<dbReference type="Gene3D" id="2.120.10.30">
    <property type="entry name" value="TolB, C-terminal domain"/>
    <property type="match status" value="1"/>
</dbReference>
<dbReference type="STRING" id="1185876.BN8_02757"/>
<dbReference type="AlphaFoldDB" id="I2GIC0"/>
<dbReference type="Proteomes" id="UP000009309">
    <property type="component" value="Unassembled WGS sequence"/>
</dbReference>
<dbReference type="EMBL" id="CAIT01000006">
    <property type="protein sequence ID" value="CCH53645.1"/>
    <property type="molecule type" value="Genomic_DNA"/>
</dbReference>
<dbReference type="PANTHER" id="PTHR10009:SF18">
    <property type="entry name" value="PROTEIN YELLOW-LIKE PROTEIN"/>
    <property type="match status" value="1"/>
</dbReference>
<keyword evidence="2" id="KW-0964">Secreted</keyword>
<evidence type="ECO:0000256" key="1">
    <source>
        <dbReference type="ARBA" id="ARBA00004613"/>
    </source>
</evidence>
<sequence length="377" mass="42306">MIVNCSTRMKTFVKPLFALLVSSAVVFSCNDDTEDDSPIPGITLTPVATSRVQWTGVAVSREGRVFANFPRMETDTIPYSVAVVSGEQATPFPNADWNRWDMTLPPQDHFVCVQSVYIDEQNNLWVLDAASPSMRGVVRGGPKLLKFNPNTGALIQRVDLSNEMIVYPSSYLNDVRVDTQRNYAYITDSNQGAIIVVNLANGSARRVLGRSPLTKSENLIIRAEGREWRNPSGKLPQIDSDGLALTPQRDYIYFHALTARSLYRVPTAALQDASLNDNQLAQQVEKVGETDPVDGMLFDPQGNLYLTYIQQNAVQRLTPGGGEVRDRLQRVVQDQQLKWPDSFSYGPDSSIYVTTSQLHIPRQERTEPYRIFKFRVQ</sequence>
<comment type="caution">
    <text evidence="4">The sequence shown here is derived from an EMBL/GenBank/DDBJ whole genome shotgun (WGS) entry which is preliminary data.</text>
</comment>
<feature type="chain" id="PRO_5003658458" evidence="3">
    <location>
        <begin position="29"/>
        <end position="377"/>
    </location>
</feature>
<dbReference type="InterPro" id="IPR011042">
    <property type="entry name" value="6-blade_b-propeller_TolB-like"/>
</dbReference>
<dbReference type="SUPFAM" id="SSF63829">
    <property type="entry name" value="Calcium-dependent phosphotriesterase"/>
    <property type="match status" value="1"/>
</dbReference>
<comment type="subcellular location">
    <subcellularLocation>
        <location evidence="1">Secreted</location>
    </subcellularLocation>
</comment>
<protein>
    <submittedName>
        <fullName evidence="4">Major royal jelly protein</fullName>
    </submittedName>
</protein>
<evidence type="ECO:0000256" key="2">
    <source>
        <dbReference type="ARBA" id="ARBA00022525"/>
    </source>
</evidence>